<dbReference type="InterPro" id="IPR056695">
    <property type="entry name" value="DUF7793"/>
</dbReference>
<gene>
    <name evidence="2" type="ORF">H9Y05_13720</name>
</gene>
<reference evidence="2" key="1">
    <citation type="submission" date="2020-09" db="EMBL/GenBank/DDBJ databases">
        <title>Taishania pollutisoli gen. nov., sp. nov., Isolated from Tetrabromobisphenol A-Contaminated Soil.</title>
        <authorList>
            <person name="Chen Q."/>
        </authorList>
    </citation>
    <scope>NUCLEOTIDE SEQUENCE</scope>
    <source>
        <strain evidence="2">CZZ-1</strain>
    </source>
</reference>
<proteinExistence type="predicted"/>
<sequence>MKIFEFEDLIMGLRGDGIIHAYVKNEAVVNNQMQRNIINSIIELKSGDQRKYPTIVEFGEFISISDDVVQHTEMPFKEHVLSISMYAKNMADRILAKYYTNRFKTSSKFVIFGVFEEAVQYSYDKMKEAGMRFTPIYPASHKEY</sequence>
<dbReference type="EMBL" id="JACVEL010000011">
    <property type="protein sequence ID" value="MBC9813529.1"/>
    <property type="molecule type" value="Genomic_DNA"/>
</dbReference>
<organism evidence="2 3">
    <name type="scientific">Taishania pollutisoli</name>
    <dbReference type="NCBI Taxonomy" id="2766479"/>
    <lineage>
        <taxon>Bacteria</taxon>
        <taxon>Pseudomonadati</taxon>
        <taxon>Bacteroidota</taxon>
        <taxon>Flavobacteriia</taxon>
        <taxon>Flavobacteriales</taxon>
        <taxon>Crocinitomicaceae</taxon>
        <taxon>Taishania</taxon>
    </lineage>
</organism>
<evidence type="ECO:0000313" key="2">
    <source>
        <dbReference type="EMBL" id="MBC9813529.1"/>
    </source>
</evidence>
<accession>A0A8J6PKX8</accession>
<feature type="domain" description="DUF7793" evidence="1">
    <location>
        <begin position="14"/>
        <end position="121"/>
    </location>
</feature>
<dbReference type="AlphaFoldDB" id="A0A8J6PKX8"/>
<evidence type="ECO:0000313" key="3">
    <source>
        <dbReference type="Proteomes" id="UP000652681"/>
    </source>
</evidence>
<comment type="caution">
    <text evidence="2">The sequence shown here is derived from an EMBL/GenBank/DDBJ whole genome shotgun (WGS) entry which is preliminary data.</text>
</comment>
<dbReference type="RefSeq" id="WP_163491578.1">
    <property type="nucleotide sequence ID" value="NZ_JACVEL010000011.1"/>
</dbReference>
<keyword evidence="3" id="KW-1185">Reference proteome</keyword>
<dbReference type="Proteomes" id="UP000652681">
    <property type="component" value="Unassembled WGS sequence"/>
</dbReference>
<name>A0A8J6PKX8_9FLAO</name>
<protein>
    <recommendedName>
        <fullName evidence="1">DUF7793 domain-containing protein</fullName>
    </recommendedName>
</protein>
<evidence type="ECO:0000259" key="1">
    <source>
        <dbReference type="Pfam" id="PF25056"/>
    </source>
</evidence>
<dbReference type="Pfam" id="PF25056">
    <property type="entry name" value="DUF7793"/>
    <property type="match status" value="1"/>
</dbReference>